<dbReference type="RefSeq" id="WP_007990039.1">
    <property type="nucleotide sequence ID" value="NZ_BMZC01000003.1"/>
</dbReference>
<dbReference type="EC" id="2.5.1.97" evidence="3"/>
<dbReference type="Proteomes" id="UP000649232">
    <property type="component" value="Unassembled WGS sequence"/>
</dbReference>
<proteinExistence type="predicted"/>
<dbReference type="SUPFAM" id="SSF51569">
    <property type="entry name" value="Aldolase"/>
    <property type="match status" value="1"/>
</dbReference>
<dbReference type="InterPro" id="IPR013785">
    <property type="entry name" value="Aldolase_TIM"/>
</dbReference>
<reference evidence="2" key="1">
    <citation type="journal article" date="2014" name="Int. J. Syst. Evol. Microbiol.">
        <title>Complete genome sequence of Corynebacterium casei LMG S-19264T (=DSM 44701T), isolated from a smear-ripened cheese.</title>
        <authorList>
            <consortium name="US DOE Joint Genome Institute (JGI-PGF)"/>
            <person name="Walter F."/>
            <person name="Albersmeier A."/>
            <person name="Kalinowski J."/>
            <person name="Ruckert C."/>
        </authorList>
    </citation>
    <scope>NUCLEOTIDE SEQUENCE</scope>
    <source>
        <strain evidence="2">KCTC 32337</strain>
    </source>
</reference>
<evidence type="ECO:0000313" key="2">
    <source>
        <dbReference type="EMBL" id="GGZ56550.1"/>
    </source>
</evidence>
<evidence type="ECO:0000313" key="5">
    <source>
        <dbReference type="Proteomes" id="UP000649232"/>
    </source>
</evidence>
<dbReference type="Pfam" id="PF03102">
    <property type="entry name" value="NeuB"/>
    <property type="match status" value="1"/>
</dbReference>
<reference evidence="2" key="2">
    <citation type="submission" date="2020-09" db="EMBL/GenBank/DDBJ databases">
        <authorList>
            <person name="Sun Q."/>
            <person name="Kim S."/>
        </authorList>
    </citation>
    <scope>NUCLEOTIDE SEQUENCE</scope>
    <source>
        <strain evidence="2">KCTC 32337</strain>
    </source>
</reference>
<evidence type="ECO:0000259" key="1">
    <source>
        <dbReference type="PROSITE" id="PS50844"/>
    </source>
</evidence>
<dbReference type="PANTHER" id="PTHR42966">
    <property type="entry name" value="N-ACETYLNEURAMINATE SYNTHASE"/>
    <property type="match status" value="1"/>
</dbReference>
<dbReference type="GO" id="GO:0047444">
    <property type="term" value="F:N-acylneuraminate-9-phosphate synthase activity"/>
    <property type="evidence" value="ECO:0007669"/>
    <property type="project" value="TreeGrafter"/>
</dbReference>
<dbReference type="InterPro" id="IPR057736">
    <property type="entry name" value="SAF_PseI/NeuA/NeuB"/>
</dbReference>
<dbReference type="SMART" id="SM00858">
    <property type="entry name" value="SAF"/>
    <property type="match status" value="1"/>
</dbReference>
<dbReference type="Gene3D" id="3.90.1210.10">
    <property type="entry name" value="Antifreeze-like/N-acetylneuraminic acid synthase C-terminal domain"/>
    <property type="match status" value="1"/>
</dbReference>
<dbReference type="GO" id="GO:0016051">
    <property type="term" value="P:carbohydrate biosynthetic process"/>
    <property type="evidence" value="ECO:0007669"/>
    <property type="project" value="InterPro"/>
</dbReference>
<dbReference type="Pfam" id="PF08666">
    <property type="entry name" value="SAF"/>
    <property type="match status" value="1"/>
</dbReference>
<name>A0A8H9IBR3_9ALTE</name>
<evidence type="ECO:0000313" key="4">
    <source>
        <dbReference type="Proteomes" id="UP000622604"/>
    </source>
</evidence>
<keyword evidence="3" id="KW-0808">Transferase</keyword>
<dbReference type="EMBL" id="JAEILT010000006">
    <property type="protein sequence ID" value="MBJ2135958.1"/>
    <property type="molecule type" value="Genomic_DNA"/>
</dbReference>
<dbReference type="AlphaFoldDB" id="A0A8H9IBR3"/>
<dbReference type="Proteomes" id="UP000622604">
    <property type="component" value="Unassembled WGS sequence"/>
</dbReference>
<gene>
    <name evidence="3" type="primary">pseI</name>
    <name evidence="2" type="ORF">GCM10011274_13290</name>
    <name evidence="3" type="ORF">JEU11_05795</name>
</gene>
<dbReference type="CDD" id="cd11615">
    <property type="entry name" value="SAF_NeuB_like"/>
    <property type="match status" value="1"/>
</dbReference>
<dbReference type="InterPro" id="IPR051690">
    <property type="entry name" value="PseI-like"/>
</dbReference>
<protein>
    <submittedName>
        <fullName evidence="2">Pseudaminic acid synthase</fullName>
        <ecNumber evidence="3">2.5.1.97</ecNumber>
    </submittedName>
</protein>
<dbReference type="InterPro" id="IPR020030">
    <property type="entry name" value="Pseudaminic_synth_PseI"/>
</dbReference>
<sequence>MSIDKHHTIFIGNTAVGAEHPPFIIAELSGNHNQQIDLALAMVDAAAAAGAHAIKLQTFTADSMTLDVNSADFVIQEKNNLWHGASLHGLYAKAATPYEWHSVLFERAKAQGMLAFSSPFDASAVDFLAELDVPCYKIASFELTDIPLITKAASMGKPLIMSTGMASLSEIELAVNTAKSAGCQDIILLKCTSTYPAQPSNTNLFTLPHLREAFNCQVGLSDHTAGVGVSVASVALGANVIEKHFVLDRQAGGVDAAFSLEPAEFKMLVDETERAWQALGEVKYGGSDVEQESKQYRRSIYACENIQAGELFTEQNLRVVRPAFGLAPKYWQAVQGKHAKQDIPKGTALNWTHVDYS</sequence>
<dbReference type="PANTHER" id="PTHR42966:SF2">
    <property type="entry name" value="PSEUDAMINIC ACID SYNTHASE"/>
    <property type="match status" value="1"/>
</dbReference>
<feature type="domain" description="AFP-like" evidence="1">
    <location>
        <begin position="299"/>
        <end position="357"/>
    </location>
</feature>
<dbReference type="InterPro" id="IPR006190">
    <property type="entry name" value="SAF_AFP_Neu5Ac"/>
</dbReference>
<dbReference type="PROSITE" id="PS50844">
    <property type="entry name" value="AFP_LIKE"/>
    <property type="match status" value="1"/>
</dbReference>
<dbReference type="EMBL" id="BMZC01000003">
    <property type="protein sequence ID" value="GGZ56550.1"/>
    <property type="molecule type" value="Genomic_DNA"/>
</dbReference>
<dbReference type="NCBIfam" id="TIGR03586">
    <property type="entry name" value="PseI"/>
    <property type="match status" value="1"/>
</dbReference>
<dbReference type="InterPro" id="IPR013132">
    <property type="entry name" value="PseI/NeuA/B-like_N"/>
</dbReference>
<organism evidence="2 4">
    <name type="scientific">Paraglaciecola chathamensis</name>
    <dbReference type="NCBI Taxonomy" id="368405"/>
    <lineage>
        <taxon>Bacteria</taxon>
        <taxon>Pseudomonadati</taxon>
        <taxon>Pseudomonadota</taxon>
        <taxon>Gammaproteobacteria</taxon>
        <taxon>Alteromonadales</taxon>
        <taxon>Alteromonadaceae</taxon>
        <taxon>Paraglaciecola</taxon>
    </lineage>
</organism>
<reference evidence="3 5" key="3">
    <citation type="submission" date="2020-12" db="EMBL/GenBank/DDBJ databases">
        <title>Draft genome sequences of nine environmental bacterial isolates colonizing plastic.</title>
        <authorList>
            <person name="Borre I."/>
            <person name="Sonnenschein E.C."/>
        </authorList>
    </citation>
    <scope>NUCLEOTIDE SEQUENCE [LARGE SCALE GENOMIC DNA]</scope>
    <source>
        <strain evidence="3 5">IB30</strain>
    </source>
</reference>
<dbReference type="Gene3D" id="3.20.20.70">
    <property type="entry name" value="Aldolase class I"/>
    <property type="match status" value="1"/>
</dbReference>
<dbReference type="SUPFAM" id="SSF51269">
    <property type="entry name" value="AFP III-like domain"/>
    <property type="match status" value="1"/>
</dbReference>
<comment type="caution">
    <text evidence="2">The sequence shown here is derived from an EMBL/GenBank/DDBJ whole genome shotgun (WGS) entry which is preliminary data.</text>
</comment>
<evidence type="ECO:0000313" key="3">
    <source>
        <dbReference type="EMBL" id="MBJ2135958.1"/>
    </source>
</evidence>
<accession>A0A8H9IBR3</accession>
<dbReference type="InterPro" id="IPR013974">
    <property type="entry name" value="SAF"/>
</dbReference>
<dbReference type="InterPro" id="IPR036732">
    <property type="entry name" value="AFP_Neu5c_C_sf"/>
</dbReference>